<name>A0A5C3QSG5_9AGAR</name>
<sequence length="704" mass="73830">MAVDDQDESVRIAIMALGDMRKSSVIQQTPALSVSSSSPSASTTSLALQDLQGCQGQVQFASKVASLPFVNSALKAYEMSKASSSVVKYGAEMMESSVFSISSKLPVNVNTLDEFACRQLDRFGRYGRAGSTPQTPVTEENGPDRLMDLDIQMDTPSGESRVPRWLESTTPYIPRSISSPTSASASTSALTSPTPSSSALASTSQIHYRRPARARSPSGEGNDDDYDGDYPSRRRNSTSRSRSRSVTPQPQSRRASEQPVSEAHREVVQRSRWQRALLEAGGLSAALSEESMKRLKYCLQWLQYATAHIDAQILILRDFTAALQQPAPPAPPDSGGRHSRSSSQSYVSPAHLRTLTAVRRDLVHTIRQAVDVVSRYAGGALPEPARSRVRGFVLGMPKRWAAAAGTGSGAVSVPPSPALSATTDVLPGIDALSLSHTDLPTTTTRLREREREVVVAASAGRARRRPAAMGAIRGTGSAATESAGASPATSPLASPRVATGRLPGSSPQSVSGAVTARDAPGAIMGRDAAIGAAQRILALATESLGMMHSVTSVVKDSLDRADAWVGRLAVVGVGAGRAGVEGGDEQPEGLLEFPGQGRREGKGKERAEEGDEDAEGEDDEDEDEDEDMRPPSAGVVSPGASAGVLSPGAVLSPSATSTSAGASVSRFGFGFGPSRGSSSTSLSSLGDEKEKRMDVDGEGEGVRR</sequence>
<dbReference type="GO" id="GO:0005634">
    <property type="term" value="C:nucleus"/>
    <property type="evidence" value="ECO:0007669"/>
    <property type="project" value="TreeGrafter"/>
</dbReference>
<dbReference type="PANTHER" id="PTHR38406">
    <property type="entry name" value="TRANSCRIPTIONAL REPRESSOR OPI1"/>
    <property type="match status" value="1"/>
</dbReference>
<organism evidence="2 3">
    <name type="scientific">Pterulicium gracile</name>
    <dbReference type="NCBI Taxonomy" id="1884261"/>
    <lineage>
        <taxon>Eukaryota</taxon>
        <taxon>Fungi</taxon>
        <taxon>Dikarya</taxon>
        <taxon>Basidiomycota</taxon>
        <taxon>Agaricomycotina</taxon>
        <taxon>Agaricomycetes</taxon>
        <taxon>Agaricomycetidae</taxon>
        <taxon>Agaricales</taxon>
        <taxon>Pleurotineae</taxon>
        <taxon>Pterulaceae</taxon>
        <taxon>Pterulicium</taxon>
    </lineage>
</organism>
<dbReference type="GO" id="GO:0008654">
    <property type="term" value="P:phospholipid biosynthetic process"/>
    <property type="evidence" value="ECO:0007669"/>
    <property type="project" value="TreeGrafter"/>
</dbReference>
<dbReference type="Pfam" id="PF08618">
    <property type="entry name" value="Opi1"/>
    <property type="match status" value="1"/>
</dbReference>
<dbReference type="GO" id="GO:0005783">
    <property type="term" value="C:endoplasmic reticulum"/>
    <property type="evidence" value="ECO:0007669"/>
    <property type="project" value="TreeGrafter"/>
</dbReference>
<dbReference type="InterPro" id="IPR013927">
    <property type="entry name" value="TF_Opi1_Ccg-8"/>
</dbReference>
<feature type="compositionally biased region" description="Low complexity" evidence="1">
    <location>
        <begin position="244"/>
        <end position="253"/>
    </location>
</feature>
<feature type="compositionally biased region" description="Basic and acidic residues" evidence="1">
    <location>
        <begin position="597"/>
        <end position="607"/>
    </location>
</feature>
<feature type="compositionally biased region" description="Low complexity" evidence="1">
    <location>
        <begin position="178"/>
        <end position="204"/>
    </location>
</feature>
<accession>A0A5C3QSG5</accession>
<dbReference type="EMBL" id="ML178817">
    <property type="protein sequence ID" value="TFL04936.1"/>
    <property type="molecule type" value="Genomic_DNA"/>
</dbReference>
<evidence type="ECO:0000313" key="3">
    <source>
        <dbReference type="Proteomes" id="UP000305067"/>
    </source>
</evidence>
<feature type="compositionally biased region" description="Acidic residues" evidence="1">
    <location>
        <begin position="608"/>
        <end position="627"/>
    </location>
</feature>
<feature type="region of interest" description="Disordered" evidence="1">
    <location>
        <begin position="125"/>
        <end position="266"/>
    </location>
</feature>
<evidence type="ECO:0000313" key="2">
    <source>
        <dbReference type="EMBL" id="TFL04936.1"/>
    </source>
</evidence>
<feature type="region of interest" description="Disordered" evidence="1">
    <location>
        <begin position="325"/>
        <end position="347"/>
    </location>
</feature>
<protein>
    <submittedName>
        <fullName evidence="2">Transcription factor Opi1-domain-containing protein</fullName>
    </submittedName>
</protein>
<feature type="compositionally biased region" description="Basic and acidic residues" evidence="1">
    <location>
        <begin position="686"/>
        <end position="704"/>
    </location>
</feature>
<feature type="region of interest" description="Disordered" evidence="1">
    <location>
        <begin position="473"/>
        <end position="514"/>
    </location>
</feature>
<dbReference type="Proteomes" id="UP000305067">
    <property type="component" value="Unassembled WGS sequence"/>
</dbReference>
<feature type="compositionally biased region" description="Low complexity" evidence="1">
    <location>
        <begin position="652"/>
        <end position="685"/>
    </location>
</feature>
<dbReference type="GO" id="GO:0006357">
    <property type="term" value="P:regulation of transcription by RNA polymerase II"/>
    <property type="evidence" value="ECO:0007669"/>
    <property type="project" value="TreeGrafter"/>
</dbReference>
<evidence type="ECO:0000256" key="1">
    <source>
        <dbReference type="SAM" id="MobiDB-lite"/>
    </source>
</evidence>
<feature type="region of interest" description="Disordered" evidence="1">
    <location>
        <begin position="577"/>
        <end position="704"/>
    </location>
</feature>
<keyword evidence="3" id="KW-1185">Reference proteome</keyword>
<dbReference type="AlphaFoldDB" id="A0A5C3QSG5"/>
<reference evidence="2 3" key="1">
    <citation type="journal article" date="2019" name="Nat. Ecol. Evol.">
        <title>Megaphylogeny resolves global patterns of mushroom evolution.</title>
        <authorList>
            <person name="Varga T."/>
            <person name="Krizsan K."/>
            <person name="Foldi C."/>
            <person name="Dima B."/>
            <person name="Sanchez-Garcia M."/>
            <person name="Sanchez-Ramirez S."/>
            <person name="Szollosi G.J."/>
            <person name="Szarkandi J.G."/>
            <person name="Papp V."/>
            <person name="Albert L."/>
            <person name="Andreopoulos W."/>
            <person name="Angelini C."/>
            <person name="Antonin V."/>
            <person name="Barry K.W."/>
            <person name="Bougher N.L."/>
            <person name="Buchanan P."/>
            <person name="Buyck B."/>
            <person name="Bense V."/>
            <person name="Catcheside P."/>
            <person name="Chovatia M."/>
            <person name="Cooper J."/>
            <person name="Damon W."/>
            <person name="Desjardin D."/>
            <person name="Finy P."/>
            <person name="Geml J."/>
            <person name="Haridas S."/>
            <person name="Hughes K."/>
            <person name="Justo A."/>
            <person name="Karasinski D."/>
            <person name="Kautmanova I."/>
            <person name="Kiss B."/>
            <person name="Kocsube S."/>
            <person name="Kotiranta H."/>
            <person name="LaButti K.M."/>
            <person name="Lechner B.E."/>
            <person name="Liimatainen K."/>
            <person name="Lipzen A."/>
            <person name="Lukacs Z."/>
            <person name="Mihaltcheva S."/>
            <person name="Morgado L.N."/>
            <person name="Niskanen T."/>
            <person name="Noordeloos M.E."/>
            <person name="Ohm R.A."/>
            <person name="Ortiz-Santana B."/>
            <person name="Ovrebo C."/>
            <person name="Racz N."/>
            <person name="Riley R."/>
            <person name="Savchenko A."/>
            <person name="Shiryaev A."/>
            <person name="Soop K."/>
            <person name="Spirin V."/>
            <person name="Szebenyi C."/>
            <person name="Tomsovsky M."/>
            <person name="Tulloss R.E."/>
            <person name="Uehling J."/>
            <person name="Grigoriev I.V."/>
            <person name="Vagvolgyi C."/>
            <person name="Papp T."/>
            <person name="Martin F.M."/>
            <person name="Miettinen O."/>
            <person name="Hibbett D.S."/>
            <person name="Nagy L.G."/>
        </authorList>
    </citation>
    <scope>NUCLEOTIDE SEQUENCE [LARGE SCALE GENOMIC DNA]</scope>
    <source>
        <strain evidence="2 3">CBS 309.79</strain>
    </source>
</reference>
<dbReference type="GO" id="GO:0003714">
    <property type="term" value="F:transcription corepressor activity"/>
    <property type="evidence" value="ECO:0007669"/>
    <property type="project" value="InterPro"/>
</dbReference>
<dbReference type="PANTHER" id="PTHR38406:SF1">
    <property type="entry name" value="TRANSCRIPTIONAL REPRESSOR OPI1"/>
    <property type="match status" value="1"/>
</dbReference>
<feature type="compositionally biased region" description="Low complexity" evidence="1">
    <location>
        <begin position="473"/>
        <end position="491"/>
    </location>
</feature>
<feature type="compositionally biased region" description="Basic residues" evidence="1">
    <location>
        <begin position="233"/>
        <end position="243"/>
    </location>
</feature>
<gene>
    <name evidence="2" type="ORF">BDV98DRAFT_601388</name>
</gene>
<dbReference type="STRING" id="1884261.A0A5C3QSG5"/>
<dbReference type="OrthoDB" id="2441642at2759"/>
<proteinExistence type="predicted"/>
<dbReference type="GO" id="GO:0030968">
    <property type="term" value="P:endoplasmic reticulum unfolded protein response"/>
    <property type="evidence" value="ECO:0007669"/>
    <property type="project" value="TreeGrafter"/>
</dbReference>